<evidence type="ECO:0000313" key="1">
    <source>
        <dbReference type="EMBL" id="OHA14890.1"/>
    </source>
</evidence>
<reference evidence="1 2" key="1">
    <citation type="journal article" date="2016" name="Nat. Commun.">
        <title>Thousands of microbial genomes shed light on interconnected biogeochemical processes in an aquifer system.</title>
        <authorList>
            <person name="Anantharaman K."/>
            <person name="Brown C.T."/>
            <person name="Hug L.A."/>
            <person name="Sharon I."/>
            <person name="Castelle C.J."/>
            <person name="Probst A.J."/>
            <person name="Thomas B.C."/>
            <person name="Singh A."/>
            <person name="Wilkins M.J."/>
            <person name="Karaoz U."/>
            <person name="Brodie E.L."/>
            <person name="Williams K.H."/>
            <person name="Hubbard S.S."/>
            <person name="Banfield J.F."/>
        </authorList>
    </citation>
    <scope>NUCLEOTIDE SEQUENCE [LARGE SCALE GENOMIC DNA]</scope>
</reference>
<organism evidence="1 2">
    <name type="scientific">Candidatus Tagabacteria bacterium RIFCSPLOWO2_01_FULL_39_11</name>
    <dbReference type="NCBI Taxonomy" id="1802295"/>
    <lineage>
        <taxon>Bacteria</taxon>
        <taxon>Candidatus Tagaibacteriota</taxon>
    </lineage>
</organism>
<name>A0A1G2LTC7_9BACT</name>
<dbReference type="Proteomes" id="UP000178302">
    <property type="component" value="Unassembled WGS sequence"/>
</dbReference>
<sequence length="59" mass="6769">MKLRALSKSEFKASPGKFRAAIVIDHVIFQIGDDVLSLKEANLLCFTEISREHQFIFCR</sequence>
<protein>
    <submittedName>
        <fullName evidence="1">Uncharacterized protein</fullName>
    </submittedName>
</protein>
<gene>
    <name evidence="1" type="ORF">A2909_01495</name>
</gene>
<comment type="caution">
    <text evidence="1">The sequence shown here is derived from an EMBL/GenBank/DDBJ whole genome shotgun (WGS) entry which is preliminary data.</text>
</comment>
<evidence type="ECO:0000313" key="2">
    <source>
        <dbReference type="Proteomes" id="UP000178302"/>
    </source>
</evidence>
<accession>A0A1G2LTC7</accession>
<dbReference type="AlphaFoldDB" id="A0A1G2LTC7"/>
<dbReference type="EMBL" id="MHQZ01000002">
    <property type="protein sequence ID" value="OHA14890.1"/>
    <property type="molecule type" value="Genomic_DNA"/>
</dbReference>
<proteinExistence type="predicted"/>